<keyword evidence="5" id="KW-1185">Reference proteome</keyword>
<dbReference type="PANTHER" id="PTHR46401:SF2">
    <property type="entry name" value="GLYCOSYLTRANSFERASE WBBK-RELATED"/>
    <property type="match status" value="1"/>
</dbReference>
<protein>
    <submittedName>
        <fullName evidence="4">AprM</fullName>
    </submittedName>
</protein>
<dbReference type="Pfam" id="PF13439">
    <property type="entry name" value="Glyco_transf_4"/>
    <property type="match status" value="1"/>
</dbReference>
<dbReference type="PANTHER" id="PTHR46401">
    <property type="entry name" value="GLYCOSYLTRANSFERASE WBBK-RELATED"/>
    <property type="match status" value="1"/>
</dbReference>
<dbReference type="Pfam" id="PF00534">
    <property type="entry name" value="Glycos_transf_1"/>
    <property type="match status" value="1"/>
</dbReference>
<dbReference type="Proteomes" id="UP000000447">
    <property type="component" value="Chromosome"/>
</dbReference>
<evidence type="ECO:0000259" key="3">
    <source>
        <dbReference type="Pfam" id="PF13439"/>
    </source>
</evidence>
<dbReference type="RefSeq" id="WP_012642228.1">
    <property type="nucleotide sequence ID" value="NC_011959.1"/>
</dbReference>
<dbReference type="CDD" id="cd03809">
    <property type="entry name" value="GT4_MtfB-like"/>
    <property type="match status" value="1"/>
</dbReference>
<dbReference type="GO" id="GO:0016757">
    <property type="term" value="F:glycosyltransferase activity"/>
    <property type="evidence" value="ECO:0007669"/>
    <property type="project" value="InterPro"/>
</dbReference>
<accession>B9KZC9</accession>
<dbReference type="HOGENOM" id="CLU_009583_27_6_0"/>
<dbReference type="Gene3D" id="3.40.50.2000">
    <property type="entry name" value="Glycogen Phosphorylase B"/>
    <property type="match status" value="2"/>
</dbReference>
<dbReference type="InterPro" id="IPR001296">
    <property type="entry name" value="Glyco_trans_1"/>
</dbReference>
<organism evidence="4 5">
    <name type="scientific">Thermomicrobium roseum (strain ATCC 27502 / DSM 5159 / P-2)</name>
    <dbReference type="NCBI Taxonomy" id="309801"/>
    <lineage>
        <taxon>Bacteria</taxon>
        <taxon>Pseudomonadati</taxon>
        <taxon>Thermomicrobiota</taxon>
        <taxon>Thermomicrobia</taxon>
        <taxon>Thermomicrobiales</taxon>
        <taxon>Thermomicrobiaceae</taxon>
        <taxon>Thermomicrobium</taxon>
    </lineage>
</organism>
<evidence type="ECO:0000256" key="1">
    <source>
        <dbReference type="ARBA" id="ARBA00022679"/>
    </source>
</evidence>
<dbReference type="CAZy" id="GT4">
    <property type="family name" value="Glycosyltransferase Family 4"/>
</dbReference>
<dbReference type="KEGG" id="tro:trd_0843"/>
<gene>
    <name evidence="4" type="ordered locus">trd_0843</name>
</gene>
<reference evidence="4 5" key="1">
    <citation type="journal article" date="2009" name="PLoS ONE">
        <title>Complete genome sequence of the aerobic CO-oxidizing thermophile Thermomicrobium roseum.</title>
        <authorList>
            <person name="Wu D."/>
            <person name="Raymond J."/>
            <person name="Wu M."/>
            <person name="Chatterji S."/>
            <person name="Ren Q."/>
            <person name="Graham J.E."/>
            <person name="Bryant D.A."/>
            <person name="Robb F."/>
            <person name="Colman A."/>
            <person name="Tallon L.J."/>
            <person name="Badger J.H."/>
            <person name="Madupu R."/>
            <person name="Ward N.L."/>
            <person name="Eisen J.A."/>
        </authorList>
    </citation>
    <scope>NUCLEOTIDE SEQUENCE [LARGE SCALE GENOMIC DNA]</scope>
    <source>
        <strain evidence="5">ATCC 27502 / DSM 5159 / P-2</strain>
    </source>
</reference>
<sequence>MRVAIDFTPGLNQPAGIGRYTRELVRALAEKAHFDIVLWHGRTSSPRPRPSSPRIHYRQMPFSERWLTRLWYRLRIPFPIDPLIGPVDVVHGTDFLVPPARCARVATVHDVSFLLVPELGHPRLVSFLRAVVPRMLRTADALITVSESVQQDLLRLYRVTPDRVYAIPHGVAFPFVPHPPQHVRPVIASLGIREPYVIAVGTVEPRKGYPVLLQAVERAAENIPDLQLVIVGATGWLAEPIERALEEAQQRGRVFRLRRISDQTLAALYSAAAAFVTASFYEGFNFPLLEALACGAPAIATDIPVHREVAGNAALFVRSGDVDSLAEAMISLLTDTTLARRLQQAGPQQASRFSWHKSAEQHIAVYRAVASEHANRRP</sequence>
<dbReference type="OrthoDB" id="9769555at2"/>
<evidence type="ECO:0000313" key="4">
    <source>
        <dbReference type="EMBL" id="ACM04656.1"/>
    </source>
</evidence>
<proteinExistence type="predicted"/>
<dbReference type="InterPro" id="IPR028098">
    <property type="entry name" value="Glyco_trans_4-like_N"/>
</dbReference>
<dbReference type="eggNOG" id="COG0438">
    <property type="taxonomic scope" value="Bacteria"/>
</dbReference>
<dbReference type="GO" id="GO:0009103">
    <property type="term" value="P:lipopolysaccharide biosynthetic process"/>
    <property type="evidence" value="ECO:0007669"/>
    <property type="project" value="TreeGrafter"/>
</dbReference>
<dbReference type="EMBL" id="CP001275">
    <property type="protein sequence ID" value="ACM04656.1"/>
    <property type="molecule type" value="Genomic_DNA"/>
</dbReference>
<evidence type="ECO:0000313" key="5">
    <source>
        <dbReference type="Proteomes" id="UP000000447"/>
    </source>
</evidence>
<evidence type="ECO:0000259" key="2">
    <source>
        <dbReference type="Pfam" id="PF00534"/>
    </source>
</evidence>
<keyword evidence="1" id="KW-0808">Transferase</keyword>
<feature type="domain" description="Glycosyltransferase subfamily 4-like N-terminal" evidence="3">
    <location>
        <begin position="16"/>
        <end position="171"/>
    </location>
</feature>
<dbReference type="STRING" id="309801.trd_0843"/>
<feature type="domain" description="Glycosyl transferase family 1" evidence="2">
    <location>
        <begin position="194"/>
        <end position="348"/>
    </location>
</feature>
<name>B9KZC9_THERP</name>
<dbReference type="SUPFAM" id="SSF53756">
    <property type="entry name" value="UDP-Glycosyltransferase/glycogen phosphorylase"/>
    <property type="match status" value="1"/>
</dbReference>
<dbReference type="AlphaFoldDB" id="B9KZC9"/>